<evidence type="ECO:0008006" key="5">
    <source>
        <dbReference type="Google" id="ProtNLM"/>
    </source>
</evidence>
<organism evidence="3 4">
    <name type="scientific">Luteolibacter flavescens</name>
    <dbReference type="NCBI Taxonomy" id="1859460"/>
    <lineage>
        <taxon>Bacteria</taxon>
        <taxon>Pseudomonadati</taxon>
        <taxon>Verrucomicrobiota</taxon>
        <taxon>Verrucomicrobiia</taxon>
        <taxon>Verrucomicrobiales</taxon>
        <taxon>Verrucomicrobiaceae</taxon>
        <taxon>Luteolibacter</taxon>
    </lineage>
</organism>
<dbReference type="PROSITE" id="PS51257">
    <property type="entry name" value="PROKAR_LIPOPROTEIN"/>
    <property type="match status" value="1"/>
</dbReference>
<keyword evidence="4" id="KW-1185">Reference proteome</keyword>
<feature type="signal peptide" evidence="2">
    <location>
        <begin position="1"/>
        <end position="24"/>
    </location>
</feature>
<evidence type="ECO:0000313" key="4">
    <source>
        <dbReference type="Proteomes" id="UP001207930"/>
    </source>
</evidence>
<protein>
    <recommendedName>
        <fullName evidence="5">Lipoprotein</fullName>
    </recommendedName>
</protein>
<dbReference type="Proteomes" id="UP001207930">
    <property type="component" value="Unassembled WGS sequence"/>
</dbReference>
<proteinExistence type="predicted"/>
<dbReference type="EMBL" id="JAPDDS010000008">
    <property type="protein sequence ID" value="MCW1886107.1"/>
    <property type="molecule type" value="Genomic_DNA"/>
</dbReference>
<sequence length="58" mass="5720">MRSVATALLLLAAAGGMSSCSLFGGDGKKKHKPADLSRPTLLPADSPLLGSDGPNLGG</sequence>
<gene>
    <name evidence="3" type="ORF">OKA04_15315</name>
</gene>
<comment type="caution">
    <text evidence="3">The sequence shown here is derived from an EMBL/GenBank/DDBJ whole genome shotgun (WGS) entry which is preliminary data.</text>
</comment>
<keyword evidence="2" id="KW-0732">Signal</keyword>
<dbReference type="RefSeq" id="WP_264502061.1">
    <property type="nucleotide sequence ID" value="NZ_JAPDDS010000008.1"/>
</dbReference>
<reference evidence="3 4" key="1">
    <citation type="submission" date="2022-10" db="EMBL/GenBank/DDBJ databases">
        <title>Luteolibacter flavescens strain MCCC 1K03193, whole genome shotgun sequencing project.</title>
        <authorList>
            <person name="Zhao G."/>
            <person name="Shen L."/>
        </authorList>
    </citation>
    <scope>NUCLEOTIDE SEQUENCE [LARGE SCALE GENOMIC DNA]</scope>
    <source>
        <strain evidence="3 4">MCCC 1K03193</strain>
    </source>
</reference>
<feature type="chain" id="PRO_5045212333" description="Lipoprotein" evidence="2">
    <location>
        <begin position="25"/>
        <end position="58"/>
    </location>
</feature>
<evidence type="ECO:0000256" key="1">
    <source>
        <dbReference type="SAM" id="MobiDB-lite"/>
    </source>
</evidence>
<feature type="region of interest" description="Disordered" evidence="1">
    <location>
        <begin position="24"/>
        <end position="58"/>
    </location>
</feature>
<name>A0ABT3FRA0_9BACT</name>
<evidence type="ECO:0000313" key="3">
    <source>
        <dbReference type="EMBL" id="MCW1886107.1"/>
    </source>
</evidence>
<evidence type="ECO:0000256" key="2">
    <source>
        <dbReference type="SAM" id="SignalP"/>
    </source>
</evidence>
<accession>A0ABT3FRA0</accession>